<dbReference type="InterPro" id="IPR019819">
    <property type="entry name" value="Carboxylesterase_B_CS"/>
</dbReference>
<dbReference type="Pfam" id="PF00135">
    <property type="entry name" value="COesterase"/>
    <property type="match status" value="1"/>
</dbReference>
<feature type="signal peptide" evidence="4">
    <location>
        <begin position="1"/>
        <end position="19"/>
    </location>
</feature>
<feature type="domain" description="Carboxylesterase type B" evidence="5">
    <location>
        <begin position="55"/>
        <end position="515"/>
    </location>
</feature>
<accession>A0ABQ8GRB2</accession>
<evidence type="ECO:0000256" key="1">
    <source>
        <dbReference type="ARBA" id="ARBA00005964"/>
    </source>
</evidence>
<dbReference type="InterPro" id="IPR050309">
    <property type="entry name" value="Type-B_Carboxylest/Lipase"/>
</dbReference>
<dbReference type="PROSITE" id="PS01173">
    <property type="entry name" value="LIPASE_GDXG_HIS"/>
    <property type="match status" value="1"/>
</dbReference>
<dbReference type="InterPro" id="IPR029058">
    <property type="entry name" value="AB_hydrolase_fold"/>
</dbReference>
<comment type="similarity">
    <text evidence="1 4">Belongs to the type-B carboxylesterase/lipase family.</text>
</comment>
<name>A0ABQ8GRB2_9PEZI</name>
<reference evidence="6 7" key="1">
    <citation type="journal article" date="2021" name="Nat. Commun.">
        <title>Genetic determinants of endophytism in the Arabidopsis root mycobiome.</title>
        <authorList>
            <person name="Mesny F."/>
            <person name="Miyauchi S."/>
            <person name="Thiergart T."/>
            <person name="Pickel B."/>
            <person name="Atanasova L."/>
            <person name="Karlsson M."/>
            <person name="Huettel B."/>
            <person name="Barry K.W."/>
            <person name="Haridas S."/>
            <person name="Chen C."/>
            <person name="Bauer D."/>
            <person name="Andreopoulos W."/>
            <person name="Pangilinan J."/>
            <person name="LaButti K."/>
            <person name="Riley R."/>
            <person name="Lipzen A."/>
            <person name="Clum A."/>
            <person name="Drula E."/>
            <person name="Henrissat B."/>
            <person name="Kohler A."/>
            <person name="Grigoriev I.V."/>
            <person name="Martin F.M."/>
            <person name="Hacquard S."/>
        </authorList>
    </citation>
    <scope>NUCLEOTIDE SEQUENCE [LARGE SCALE GENOMIC DNA]</scope>
    <source>
        <strain evidence="6 7">MPI-SDFR-AT-0080</strain>
    </source>
</reference>
<dbReference type="Proteomes" id="UP000774617">
    <property type="component" value="Unassembled WGS sequence"/>
</dbReference>
<sequence length="572" mass="61867">MHWTTLAVALIVLTRFCKAKIPNRNPYDEVASARIDQRDPLVVDLGYAIYNGFTDANSSVNIWKGLHYATPPLKSLRFKAPEVPDINRGAIQHAWTDPPACMQAQRNMSLGREMLKMSEDCLFLNVFAPSNATELPVFVWIHGGGYNAGSASAFDPSALMKAGNNGFVSVIVQYRLGPYGFLSSEEVKDAGGLNAGIQDVQLTLQWVQKYIGMFGGDPRHVTIAGESAGAGAVMILATAYGGGLGPTLFENSITASPFLPQTFHFNEQVILEQYWTFAKSAGCSRLDSLRCLQAASTESLAFATAAVASKSLSGTFSFKPVVDGDLVPQRLSKTLDGPLNGKRVLTGNNANEGFAFTPQNITTLDAFTAYLGTYFPRLTADNITAITSVYTTPADVLDSDVAPKFATSGVFSPTALNQSQVSTGHQQVANNFYAEVTFACPSYWLAGAYMRASDRAAFQYQFSVTPALHGFDTLFYFPARERPVDAGVSRAFMDAYAGFVAEGVPDDWPQKTAAEPLMRNLNATGGRRIGTGPFTMFEGADVAQGDVDADVWEGGRRMRCDFLRSLADELVI</sequence>
<dbReference type="EMBL" id="JAGTJR010000002">
    <property type="protein sequence ID" value="KAH7063042.1"/>
    <property type="molecule type" value="Genomic_DNA"/>
</dbReference>
<keyword evidence="3 4" id="KW-0378">Hydrolase</keyword>
<dbReference type="SUPFAM" id="SSF53474">
    <property type="entry name" value="alpha/beta-Hydrolases"/>
    <property type="match status" value="1"/>
</dbReference>
<comment type="similarity">
    <text evidence="2">Belongs to the 'GDXG' lipolytic enzyme family.</text>
</comment>
<dbReference type="InterPro" id="IPR002168">
    <property type="entry name" value="Lipase_GDXG_HIS_AS"/>
</dbReference>
<evidence type="ECO:0000256" key="4">
    <source>
        <dbReference type="RuleBase" id="RU361235"/>
    </source>
</evidence>
<evidence type="ECO:0000259" key="5">
    <source>
        <dbReference type="Pfam" id="PF00135"/>
    </source>
</evidence>
<evidence type="ECO:0000256" key="3">
    <source>
        <dbReference type="ARBA" id="ARBA00022801"/>
    </source>
</evidence>
<dbReference type="PROSITE" id="PS00941">
    <property type="entry name" value="CARBOXYLESTERASE_B_2"/>
    <property type="match status" value="1"/>
</dbReference>
<proteinExistence type="inferred from homology"/>
<gene>
    <name evidence="6" type="ORF">B0J12DRAFT_589734</name>
</gene>
<feature type="chain" id="PRO_5044978561" description="Carboxylic ester hydrolase" evidence="4">
    <location>
        <begin position="20"/>
        <end position="572"/>
    </location>
</feature>
<evidence type="ECO:0000256" key="2">
    <source>
        <dbReference type="ARBA" id="ARBA00010515"/>
    </source>
</evidence>
<dbReference type="InterPro" id="IPR002018">
    <property type="entry name" value="CarbesteraseB"/>
</dbReference>
<evidence type="ECO:0000313" key="7">
    <source>
        <dbReference type="Proteomes" id="UP000774617"/>
    </source>
</evidence>
<evidence type="ECO:0000313" key="6">
    <source>
        <dbReference type="EMBL" id="KAH7063042.1"/>
    </source>
</evidence>
<dbReference type="InterPro" id="IPR019826">
    <property type="entry name" value="Carboxylesterase_B_AS"/>
</dbReference>
<dbReference type="Gene3D" id="3.40.50.1820">
    <property type="entry name" value="alpha/beta hydrolase"/>
    <property type="match status" value="1"/>
</dbReference>
<dbReference type="PANTHER" id="PTHR11559">
    <property type="entry name" value="CARBOXYLESTERASE"/>
    <property type="match status" value="1"/>
</dbReference>
<dbReference type="PROSITE" id="PS00122">
    <property type="entry name" value="CARBOXYLESTERASE_B_1"/>
    <property type="match status" value="1"/>
</dbReference>
<comment type="caution">
    <text evidence="6">The sequence shown here is derived from an EMBL/GenBank/DDBJ whole genome shotgun (WGS) entry which is preliminary data.</text>
</comment>
<keyword evidence="7" id="KW-1185">Reference proteome</keyword>
<dbReference type="EC" id="3.1.1.-" evidence="4"/>
<organism evidence="6 7">
    <name type="scientific">Macrophomina phaseolina</name>
    <dbReference type="NCBI Taxonomy" id="35725"/>
    <lineage>
        <taxon>Eukaryota</taxon>
        <taxon>Fungi</taxon>
        <taxon>Dikarya</taxon>
        <taxon>Ascomycota</taxon>
        <taxon>Pezizomycotina</taxon>
        <taxon>Dothideomycetes</taxon>
        <taxon>Dothideomycetes incertae sedis</taxon>
        <taxon>Botryosphaeriales</taxon>
        <taxon>Botryosphaeriaceae</taxon>
        <taxon>Macrophomina</taxon>
    </lineage>
</organism>
<keyword evidence="4" id="KW-0732">Signal</keyword>
<protein>
    <recommendedName>
        <fullName evidence="4">Carboxylic ester hydrolase</fullName>
        <ecNumber evidence="4">3.1.1.-</ecNumber>
    </recommendedName>
</protein>